<accession>A0A0F3L3M4</accession>
<comment type="caution">
    <text evidence="2">The sequence shown here is derived from an EMBL/GenBank/DDBJ whole genome shotgun (WGS) entry which is preliminary data.</text>
</comment>
<keyword evidence="1" id="KW-0472">Membrane</keyword>
<dbReference type="Proteomes" id="UP000033651">
    <property type="component" value="Unassembled WGS sequence"/>
</dbReference>
<evidence type="ECO:0000256" key="1">
    <source>
        <dbReference type="SAM" id="Phobius"/>
    </source>
</evidence>
<sequence>MRMNTFFITWAVVTVVLLFSGAPMLIAAAVGALAGLLLASLFGGRKAEKAPTGLFYAHGEAPLTATYASNNIALDLPNRRLWLRDTSGQALIVHLDHVAAWEHTWTNTTNTYGTVGRIKNEMTFRLRQLDRPTVRIRFSRHSDMFNGNANHAEAEAWQARLTTLING</sequence>
<dbReference type="RefSeq" id="WP_045827832.1">
    <property type="nucleotide sequence ID" value="NZ_JZRB01000003.1"/>
</dbReference>
<gene>
    <name evidence="2" type="ORF">VI08_01830</name>
</gene>
<keyword evidence="1" id="KW-0812">Transmembrane</keyword>
<keyword evidence="1" id="KW-1133">Transmembrane helix</keyword>
<evidence type="ECO:0000313" key="2">
    <source>
        <dbReference type="EMBL" id="KJV36959.1"/>
    </source>
</evidence>
<dbReference type="OrthoDB" id="5959792at2"/>
<proteinExistence type="predicted"/>
<name>A0A0F3L3M4_9GAMM</name>
<evidence type="ECO:0000313" key="3">
    <source>
        <dbReference type="Proteomes" id="UP000033651"/>
    </source>
</evidence>
<feature type="transmembrane region" description="Helical" evidence="1">
    <location>
        <begin position="6"/>
        <end position="39"/>
    </location>
</feature>
<keyword evidence="3" id="KW-1185">Reference proteome</keyword>
<reference evidence="2 3" key="1">
    <citation type="submission" date="2015-03" db="EMBL/GenBank/DDBJ databases">
        <title>Draft genome sequence of Luteibacter yeojuensis strain SU11.</title>
        <authorList>
            <person name="Sulaiman J."/>
            <person name="Priya K."/>
            <person name="Chan K.-G."/>
        </authorList>
    </citation>
    <scope>NUCLEOTIDE SEQUENCE [LARGE SCALE GENOMIC DNA]</scope>
    <source>
        <strain evidence="2 3">SU11</strain>
    </source>
</reference>
<dbReference type="PATRIC" id="fig|345309.4.peg.2234"/>
<dbReference type="EMBL" id="JZRB01000003">
    <property type="protein sequence ID" value="KJV36959.1"/>
    <property type="molecule type" value="Genomic_DNA"/>
</dbReference>
<dbReference type="AlphaFoldDB" id="A0A0F3L3M4"/>
<organism evidence="2 3">
    <name type="scientific">Luteibacter yeojuensis</name>
    <dbReference type="NCBI Taxonomy" id="345309"/>
    <lineage>
        <taxon>Bacteria</taxon>
        <taxon>Pseudomonadati</taxon>
        <taxon>Pseudomonadota</taxon>
        <taxon>Gammaproteobacteria</taxon>
        <taxon>Lysobacterales</taxon>
        <taxon>Rhodanobacteraceae</taxon>
        <taxon>Luteibacter</taxon>
    </lineage>
</organism>
<protein>
    <submittedName>
        <fullName evidence="2">Uncharacterized protein</fullName>
    </submittedName>
</protein>